<evidence type="ECO:0000256" key="6">
    <source>
        <dbReference type="ARBA" id="ARBA00023136"/>
    </source>
</evidence>
<dbReference type="GO" id="GO:0005886">
    <property type="term" value="C:plasma membrane"/>
    <property type="evidence" value="ECO:0007669"/>
    <property type="project" value="UniProtKB-SubCell"/>
</dbReference>
<dbReference type="InterPro" id="IPR004089">
    <property type="entry name" value="MCPsignal_dom"/>
</dbReference>
<gene>
    <name evidence="13" type="primary">tap_3</name>
    <name evidence="13" type="ORF">ERS852540_00909</name>
</gene>
<evidence type="ECO:0000256" key="2">
    <source>
        <dbReference type="ARBA" id="ARBA00022475"/>
    </source>
</evidence>
<dbReference type="SUPFAM" id="SSF58104">
    <property type="entry name" value="Methyl-accepting chemotaxis protein (MCP) signaling domain"/>
    <property type="match status" value="1"/>
</dbReference>
<evidence type="ECO:0000256" key="11">
    <source>
        <dbReference type="SAM" id="Phobius"/>
    </source>
</evidence>
<dbReference type="CDD" id="cd18773">
    <property type="entry name" value="PDC1_HK_sensor"/>
    <property type="match status" value="1"/>
</dbReference>
<dbReference type="EMBL" id="CZBY01000005">
    <property type="protein sequence ID" value="CUQ84522.1"/>
    <property type="molecule type" value="Genomic_DNA"/>
</dbReference>
<keyword evidence="8" id="KW-0807">Transducer</keyword>
<evidence type="ECO:0000259" key="12">
    <source>
        <dbReference type="PROSITE" id="PS50111"/>
    </source>
</evidence>
<dbReference type="GO" id="GO:0006935">
    <property type="term" value="P:chemotaxis"/>
    <property type="evidence" value="ECO:0007669"/>
    <property type="project" value="UniProtKB-KW"/>
</dbReference>
<keyword evidence="3" id="KW-0145">Chemotaxis</keyword>
<evidence type="ECO:0000256" key="3">
    <source>
        <dbReference type="ARBA" id="ARBA00022500"/>
    </source>
</evidence>
<evidence type="ECO:0000313" key="14">
    <source>
        <dbReference type="Proteomes" id="UP000095662"/>
    </source>
</evidence>
<evidence type="ECO:0000256" key="10">
    <source>
        <dbReference type="SAM" id="MobiDB-lite"/>
    </source>
</evidence>
<protein>
    <submittedName>
        <fullName evidence="13">Dipeptide chemoreceptor protein</fullName>
    </submittedName>
</protein>
<dbReference type="InterPro" id="IPR051310">
    <property type="entry name" value="MCP_chemotaxis"/>
</dbReference>
<dbReference type="SMART" id="SM00283">
    <property type="entry name" value="MA"/>
    <property type="match status" value="1"/>
</dbReference>
<dbReference type="OrthoDB" id="1862723at2"/>
<dbReference type="PANTHER" id="PTHR43531">
    <property type="entry name" value="PROTEIN ICFG"/>
    <property type="match status" value="1"/>
</dbReference>
<reference evidence="13 14" key="1">
    <citation type="submission" date="2015-09" db="EMBL/GenBank/DDBJ databases">
        <authorList>
            <consortium name="Pathogen Informatics"/>
        </authorList>
    </citation>
    <scope>NUCLEOTIDE SEQUENCE [LARGE SCALE GENOMIC DNA]</scope>
    <source>
        <strain evidence="13 14">2789STDY5834928</strain>
    </source>
</reference>
<sequence length="721" mass="77318">MKKNKNVYDGAEMVPENVENTHKKGKSLTGRIFRWMCLAVGGSLMLVCIINILLSNTYLKQALVNEMDEVVHTASNTISNQLESVVNAIKQISADADFSDVADVSAIRSKCISVARDNSVYVKVDMTDRDGKGLNDDSLNWSDDPAYREVIETNKAVVGEPYYYEKTGKVVMDVTVPIISNDINKLLRAVLRITVDVNVFSNVIGQISIGDTGYAMVVDAKGNIIAHPDSELIPQMMNYISLASQDGSYQTMADCVSSAIAGESGFGEVTLDGVSKYVSYAPISNAKGWSCIMVATPSEHTQSIYNSVVIGMIVTVVCFALSVLLIITIVKKIISPVKQCSDRIVTLSHGNLHQQELDFGKKIDKEISQLSESTNLISMNINEIISDIDTMLRTLGNGDLTYKPADVYLGDFAPIRQSYESIMISLNKTMDKISKAGQRVATGSEQVASAAGSLSGGAAKQAASVEELSASLTEVAEKVNRNAARAENAAENSAQATKLVESGNEQMNGLLGAMQEIGETSGEIEKIIRTIDDISFQTNILALNAAVEAARAGDAGKGFAVVADEVRNLAGKVAEAASTTTELIKNSMKAVENGTMIANKTAQTLTEIVNTTTATTKLVGEISTACAEQAEAIEQINAGVDQISSVVQTNSATSEECAASAQELSVQANLLDEMVCGFTIDEELVTREETAENEEPSEEDENAENGEEPEYVDDDPDDDEN</sequence>
<dbReference type="Gene3D" id="1.10.287.950">
    <property type="entry name" value="Methyl-accepting chemotaxis protein"/>
    <property type="match status" value="1"/>
</dbReference>
<proteinExistence type="inferred from homology"/>
<keyword evidence="9" id="KW-0175">Coiled coil</keyword>
<dbReference type="PANTHER" id="PTHR43531:SF11">
    <property type="entry name" value="METHYL-ACCEPTING CHEMOTAXIS PROTEIN 3"/>
    <property type="match status" value="1"/>
</dbReference>
<comment type="similarity">
    <text evidence="7">Belongs to the methyl-accepting chemotaxis (MCP) protein family.</text>
</comment>
<dbReference type="SUPFAM" id="SSF103190">
    <property type="entry name" value="Sensory domain-like"/>
    <property type="match status" value="1"/>
</dbReference>
<feature type="region of interest" description="Disordered" evidence="10">
    <location>
        <begin position="683"/>
        <end position="721"/>
    </location>
</feature>
<keyword evidence="2" id="KW-1003">Cell membrane</keyword>
<keyword evidence="5 11" id="KW-1133">Transmembrane helix</keyword>
<feature type="compositionally biased region" description="Acidic residues" evidence="10">
    <location>
        <begin position="691"/>
        <end position="721"/>
    </location>
</feature>
<evidence type="ECO:0000256" key="9">
    <source>
        <dbReference type="SAM" id="Coils"/>
    </source>
</evidence>
<feature type="domain" description="Methyl-accepting transducer" evidence="12">
    <location>
        <begin position="436"/>
        <end position="665"/>
    </location>
</feature>
<dbReference type="GO" id="GO:0007165">
    <property type="term" value="P:signal transduction"/>
    <property type="evidence" value="ECO:0007669"/>
    <property type="project" value="UniProtKB-KW"/>
</dbReference>
<evidence type="ECO:0000256" key="1">
    <source>
        <dbReference type="ARBA" id="ARBA00004651"/>
    </source>
</evidence>
<dbReference type="Pfam" id="PF02743">
    <property type="entry name" value="dCache_1"/>
    <property type="match status" value="1"/>
</dbReference>
<dbReference type="Proteomes" id="UP000095662">
    <property type="component" value="Unassembled WGS sequence"/>
</dbReference>
<accession>A0A174ZF09</accession>
<dbReference type="PROSITE" id="PS50111">
    <property type="entry name" value="CHEMOTAXIS_TRANSDUC_2"/>
    <property type="match status" value="1"/>
</dbReference>
<dbReference type="Gene3D" id="3.30.450.20">
    <property type="entry name" value="PAS domain"/>
    <property type="match status" value="1"/>
</dbReference>
<feature type="coiled-coil region" evidence="9">
    <location>
        <begin position="469"/>
        <end position="496"/>
    </location>
</feature>
<organism evidence="13 14">
    <name type="scientific">[Eubacterium] siraeum</name>
    <dbReference type="NCBI Taxonomy" id="39492"/>
    <lineage>
        <taxon>Bacteria</taxon>
        <taxon>Bacillati</taxon>
        <taxon>Bacillota</taxon>
        <taxon>Clostridia</taxon>
        <taxon>Eubacteriales</taxon>
        <taxon>Oscillospiraceae</taxon>
        <taxon>Oscillospiraceae incertae sedis</taxon>
    </lineage>
</organism>
<feature type="transmembrane region" description="Helical" evidence="11">
    <location>
        <begin position="308"/>
        <end position="330"/>
    </location>
</feature>
<dbReference type="CDD" id="cd12912">
    <property type="entry name" value="PDC2_MCP_like"/>
    <property type="match status" value="1"/>
</dbReference>
<name>A0A174ZF09_9FIRM</name>
<comment type="subcellular location">
    <subcellularLocation>
        <location evidence="1">Cell membrane</location>
        <topology evidence="1">Multi-pass membrane protein</topology>
    </subcellularLocation>
</comment>
<dbReference type="AlphaFoldDB" id="A0A174ZF09"/>
<evidence type="ECO:0000313" key="13">
    <source>
        <dbReference type="EMBL" id="CUQ84522.1"/>
    </source>
</evidence>
<dbReference type="InterPro" id="IPR029151">
    <property type="entry name" value="Sensor-like_sf"/>
</dbReference>
<evidence type="ECO:0000256" key="8">
    <source>
        <dbReference type="PROSITE-ProRule" id="PRU00284"/>
    </source>
</evidence>
<keyword evidence="13" id="KW-0675">Receptor</keyword>
<dbReference type="CDD" id="cd11386">
    <property type="entry name" value="MCP_signal"/>
    <property type="match status" value="1"/>
</dbReference>
<keyword evidence="4 11" id="KW-0812">Transmembrane</keyword>
<dbReference type="GO" id="GO:0004888">
    <property type="term" value="F:transmembrane signaling receptor activity"/>
    <property type="evidence" value="ECO:0007669"/>
    <property type="project" value="TreeGrafter"/>
</dbReference>
<keyword evidence="6 11" id="KW-0472">Membrane</keyword>
<evidence type="ECO:0000256" key="5">
    <source>
        <dbReference type="ARBA" id="ARBA00022989"/>
    </source>
</evidence>
<dbReference type="InterPro" id="IPR033479">
    <property type="entry name" value="dCache_1"/>
</dbReference>
<evidence type="ECO:0000256" key="7">
    <source>
        <dbReference type="ARBA" id="ARBA00029447"/>
    </source>
</evidence>
<feature type="transmembrane region" description="Helical" evidence="11">
    <location>
        <begin position="32"/>
        <end position="54"/>
    </location>
</feature>
<dbReference type="Pfam" id="PF00015">
    <property type="entry name" value="MCPsignal"/>
    <property type="match status" value="1"/>
</dbReference>
<dbReference type="STRING" id="39492.ERS852540_00909"/>
<evidence type="ECO:0000256" key="4">
    <source>
        <dbReference type="ARBA" id="ARBA00022692"/>
    </source>
</evidence>